<evidence type="ECO:0000313" key="2">
    <source>
        <dbReference type="Proteomes" id="UP000270205"/>
    </source>
</evidence>
<dbReference type="Proteomes" id="UP000270205">
    <property type="component" value="Unassembled WGS sequence"/>
</dbReference>
<sequence>MKKLFTMAAVSFGLAMGAQEVTSDNSAFRGASDLRLNVGANIQHGGTGIAVILDKGFGESFSAGIQAGYLLGVDEAMITEGAKPHHRFDAKVRANANLGSVIGFPEELDVYPGLNLGLKNFGGHVGTRYFFSKGFGVFAEAQFPLARFNKGAESYQLWNNQFAFLIGASFDLTKR</sequence>
<dbReference type="RefSeq" id="WP_125150893.1">
    <property type="nucleotide sequence ID" value="NZ_UYIV01000001.1"/>
</dbReference>
<proteinExistence type="predicted"/>
<evidence type="ECO:0008006" key="3">
    <source>
        <dbReference type="Google" id="ProtNLM"/>
    </source>
</evidence>
<comment type="caution">
    <text evidence="1">The sequence shown here is derived from an EMBL/GenBank/DDBJ whole genome shotgun (WGS) entry which is preliminary data.</text>
</comment>
<name>A0A7Z8YMJ6_9FLAO</name>
<dbReference type="EMBL" id="UYIV01000001">
    <property type="protein sequence ID" value="VDH03442.1"/>
    <property type="molecule type" value="Genomic_DNA"/>
</dbReference>
<reference evidence="1 2" key="1">
    <citation type="submission" date="2018-11" db="EMBL/GenBank/DDBJ databases">
        <authorList>
            <consortium name="Pathogen Informatics"/>
        </authorList>
    </citation>
    <scope>NUCLEOTIDE SEQUENCE [LARGE SCALE GENOMIC DNA]</scope>
    <source>
        <strain evidence="1 2">NCTC12929</strain>
    </source>
</reference>
<organism evidence="1 2">
    <name type="scientific">Bergeyella zoohelcum</name>
    <dbReference type="NCBI Taxonomy" id="1015"/>
    <lineage>
        <taxon>Bacteria</taxon>
        <taxon>Pseudomonadati</taxon>
        <taxon>Bacteroidota</taxon>
        <taxon>Flavobacteriia</taxon>
        <taxon>Flavobacteriales</taxon>
        <taxon>Weeksellaceae</taxon>
        <taxon>Bergeyella</taxon>
    </lineage>
</organism>
<dbReference type="Pfam" id="PF20351">
    <property type="entry name" value="DUF6646"/>
    <property type="match status" value="1"/>
</dbReference>
<accession>A0A7Z8YMJ6</accession>
<evidence type="ECO:0000313" key="1">
    <source>
        <dbReference type="EMBL" id="VDH03442.1"/>
    </source>
</evidence>
<dbReference type="AlphaFoldDB" id="A0A7Z8YMJ6"/>
<dbReference type="InterPro" id="IPR046588">
    <property type="entry name" value="DUF6646"/>
</dbReference>
<protein>
    <recommendedName>
        <fullName evidence="3">Outer membrane protein beta-barrel domain-containing protein</fullName>
    </recommendedName>
</protein>
<gene>
    <name evidence="1" type="ORF">NCTC12929_00825</name>
</gene>